<dbReference type="AlphaFoldDB" id="A0A518CG32"/>
<sequence>MLRTGYLLGLVSLVLLGTSIGCRAKSDLETYPISGTVTYQGKPVPIGSITLIPDSNQGNRGAAVSLEIIDGKFDSASASRGHIGGPHVATIIGLDGKGDDDLFPKGYMLFQDYQMTLDLPKEPSTKDIVVPTDQKKPRR</sequence>
<proteinExistence type="predicted"/>
<organism evidence="1 2">
    <name type="scientific">Bremerella volcania</name>
    <dbReference type="NCBI Taxonomy" id="2527984"/>
    <lineage>
        <taxon>Bacteria</taxon>
        <taxon>Pseudomonadati</taxon>
        <taxon>Planctomycetota</taxon>
        <taxon>Planctomycetia</taxon>
        <taxon>Pirellulales</taxon>
        <taxon>Pirellulaceae</taxon>
        <taxon>Bremerella</taxon>
    </lineage>
</organism>
<dbReference type="KEGG" id="bvo:Pan97_52050"/>
<reference evidence="2" key="1">
    <citation type="submission" date="2019-02" db="EMBL/GenBank/DDBJ databases">
        <title>Deep-cultivation of Planctomycetes and their phenomic and genomic characterization uncovers novel biology.</title>
        <authorList>
            <person name="Wiegand S."/>
            <person name="Jogler M."/>
            <person name="Boedeker C."/>
            <person name="Pinto D."/>
            <person name="Vollmers J."/>
            <person name="Rivas-Marin E."/>
            <person name="Kohn T."/>
            <person name="Peeters S.H."/>
            <person name="Heuer A."/>
            <person name="Rast P."/>
            <person name="Oberbeckmann S."/>
            <person name="Bunk B."/>
            <person name="Jeske O."/>
            <person name="Meyerdierks A."/>
            <person name="Storesund J.E."/>
            <person name="Kallscheuer N."/>
            <person name="Luecker S."/>
            <person name="Lage O.M."/>
            <person name="Pohl T."/>
            <person name="Merkel B.J."/>
            <person name="Hornburger P."/>
            <person name="Mueller R.-W."/>
            <person name="Bruemmer F."/>
            <person name="Labrenz M."/>
            <person name="Spormann A.M."/>
            <person name="Op den Camp H."/>
            <person name="Overmann J."/>
            <person name="Amann R."/>
            <person name="Jetten M.S.M."/>
            <person name="Mascher T."/>
            <person name="Medema M.H."/>
            <person name="Devos D.P."/>
            <person name="Kaster A.-K."/>
            <person name="Ovreas L."/>
            <person name="Rohde M."/>
            <person name="Galperin M.Y."/>
            <person name="Jogler C."/>
        </authorList>
    </citation>
    <scope>NUCLEOTIDE SEQUENCE [LARGE SCALE GENOMIC DNA]</scope>
    <source>
        <strain evidence="2">Pan97</strain>
    </source>
</reference>
<dbReference type="OrthoDB" id="289094at2"/>
<name>A0A518CG32_9BACT</name>
<dbReference type="PROSITE" id="PS51257">
    <property type="entry name" value="PROKAR_LIPOPROTEIN"/>
    <property type="match status" value="1"/>
</dbReference>
<dbReference type="RefSeq" id="WP_144977703.1">
    <property type="nucleotide sequence ID" value="NZ_CP036289.1"/>
</dbReference>
<keyword evidence="2" id="KW-1185">Reference proteome</keyword>
<protein>
    <submittedName>
        <fullName evidence="1">Uncharacterized protein</fullName>
    </submittedName>
</protein>
<dbReference type="Proteomes" id="UP000318626">
    <property type="component" value="Chromosome"/>
</dbReference>
<accession>A0A518CG32</accession>
<evidence type="ECO:0000313" key="2">
    <source>
        <dbReference type="Proteomes" id="UP000318626"/>
    </source>
</evidence>
<evidence type="ECO:0000313" key="1">
    <source>
        <dbReference type="EMBL" id="QDU78124.1"/>
    </source>
</evidence>
<dbReference type="EMBL" id="CP036289">
    <property type="protein sequence ID" value="QDU78124.1"/>
    <property type="molecule type" value="Genomic_DNA"/>
</dbReference>
<gene>
    <name evidence="1" type="ORF">Pan97_52050</name>
</gene>